<evidence type="ECO:0000256" key="1">
    <source>
        <dbReference type="SAM" id="MobiDB-lite"/>
    </source>
</evidence>
<gene>
    <name evidence="2" type="ORF">E2C01_004465</name>
</gene>
<keyword evidence="3" id="KW-1185">Reference proteome</keyword>
<comment type="caution">
    <text evidence="2">The sequence shown here is derived from an EMBL/GenBank/DDBJ whole genome shotgun (WGS) entry which is preliminary data.</text>
</comment>
<proteinExistence type="predicted"/>
<dbReference type="AlphaFoldDB" id="A0A5B7CSF2"/>
<name>A0A5B7CSF2_PORTR</name>
<protein>
    <submittedName>
        <fullName evidence="2">Uncharacterized protein</fullName>
    </submittedName>
</protein>
<organism evidence="2 3">
    <name type="scientific">Portunus trituberculatus</name>
    <name type="common">Swimming crab</name>
    <name type="synonym">Neptunus trituberculatus</name>
    <dbReference type="NCBI Taxonomy" id="210409"/>
    <lineage>
        <taxon>Eukaryota</taxon>
        <taxon>Metazoa</taxon>
        <taxon>Ecdysozoa</taxon>
        <taxon>Arthropoda</taxon>
        <taxon>Crustacea</taxon>
        <taxon>Multicrustacea</taxon>
        <taxon>Malacostraca</taxon>
        <taxon>Eumalacostraca</taxon>
        <taxon>Eucarida</taxon>
        <taxon>Decapoda</taxon>
        <taxon>Pleocyemata</taxon>
        <taxon>Brachyura</taxon>
        <taxon>Eubrachyura</taxon>
        <taxon>Portunoidea</taxon>
        <taxon>Portunidae</taxon>
        <taxon>Portuninae</taxon>
        <taxon>Portunus</taxon>
    </lineage>
</organism>
<evidence type="ECO:0000313" key="3">
    <source>
        <dbReference type="Proteomes" id="UP000324222"/>
    </source>
</evidence>
<sequence length="77" mass="8324">MVEPRPGLHDGGGVGDHTDGPLSRRHVSIRDDCRGLVVDAHLLGGRKCLEGERKTPKIAQLINHAASKNNHRVAVKC</sequence>
<evidence type="ECO:0000313" key="2">
    <source>
        <dbReference type="EMBL" id="MPC11791.1"/>
    </source>
</evidence>
<reference evidence="2 3" key="1">
    <citation type="submission" date="2019-05" db="EMBL/GenBank/DDBJ databases">
        <title>Another draft genome of Portunus trituberculatus and its Hox gene families provides insights of decapod evolution.</title>
        <authorList>
            <person name="Jeong J.-H."/>
            <person name="Song I."/>
            <person name="Kim S."/>
            <person name="Choi T."/>
            <person name="Kim D."/>
            <person name="Ryu S."/>
            <person name="Kim W."/>
        </authorList>
    </citation>
    <scope>NUCLEOTIDE SEQUENCE [LARGE SCALE GENOMIC DNA]</scope>
    <source>
        <tissue evidence="2">Muscle</tissue>
    </source>
</reference>
<dbReference type="EMBL" id="VSRR010000181">
    <property type="protein sequence ID" value="MPC11791.1"/>
    <property type="molecule type" value="Genomic_DNA"/>
</dbReference>
<feature type="region of interest" description="Disordered" evidence="1">
    <location>
        <begin position="1"/>
        <end position="24"/>
    </location>
</feature>
<accession>A0A5B7CSF2</accession>
<dbReference type="Proteomes" id="UP000324222">
    <property type="component" value="Unassembled WGS sequence"/>
</dbReference>